<feature type="compositionally biased region" description="Low complexity" evidence="1">
    <location>
        <begin position="47"/>
        <end position="56"/>
    </location>
</feature>
<name>A0ABQ3YR52_9ACTN</name>
<keyword evidence="4" id="KW-1185">Reference proteome</keyword>
<evidence type="ECO:0000313" key="3">
    <source>
        <dbReference type="EMBL" id="GID99993.1"/>
    </source>
</evidence>
<proteinExistence type="predicted"/>
<evidence type="ECO:0000256" key="2">
    <source>
        <dbReference type="SAM" id="Phobius"/>
    </source>
</evidence>
<evidence type="ECO:0000256" key="1">
    <source>
        <dbReference type="SAM" id="MobiDB-lite"/>
    </source>
</evidence>
<keyword evidence="2" id="KW-0812">Transmembrane</keyword>
<keyword evidence="2" id="KW-1133">Transmembrane helix</keyword>
<feature type="compositionally biased region" description="Low complexity" evidence="1">
    <location>
        <begin position="64"/>
        <end position="77"/>
    </location>
</feature>
<dbReference type="EMBL" id="BOML01000012">
    <property type="protein sequence ID" value="GID99993.1"/>
    <property type="molecule type" value="Genomic_DNA"/>
</dbReference>
<protein>
    <submittedName>
        <fullName evidence="3">Uncharacterized protein</fullName>
    </submittedName>
</protein>
<comment type="caution">
    <text evidence="3">The sequence shown here is derived from an EMBL/GenBank/DDBJ whole genome shotgun (WGS) entry which is preliminary data.</text>
</comment>
<dbReference type="RefSeq" id="WP_203725634.1">
    <property type="nucleotide sequence ID" value="NZ_BAAATX010000015.1"/>
</dbReference>
<keyword evidence="2" id="KW-0472">Membrane</keyword>
<reference evidence="3 4" key="1">
    <citation type="submission" date="2021-01" db="EMBL/GenBank/DDBJ databases">
        <title>Whole genome shotgun sequence of Actinoplanes durhamensis NBRC 14914.</title>
        <authorList>
            <person name="Komaki H."/>
            <person name="Tamura T."/>
        </authorList>
    </citation>
    <scope>NUCLEOTIDE SEQUENCE [LARGE SCALE GENOMIC DNA]</scope>
    <source>
        <strain evidence="3 4">NBRC 14914</strain>
    </source>
</reference>
<feature type="transmembrane region" description="Helical" evidence="2">
    <location>
        <begin position="144"/>
        <end position="167"/>
    </location>
</feature>
<gene>
    <name evidence="3" type="ORF">Adu01nite_13440</name>
</gene>
<organism evidence="3 4">
    <name type="scientific">Paractinoplanes durhamensis</name>
    <dbReference type="NCBI Taxonomy" id="113563"/>
    <lineage>
        <taxon>Bacteria</taxon>
        <taxon>Bacillati</taxon>
        <taxon>Actinomycetota</taxon>
        <taxon>Actinomycetes</taxon>
        <taxon>Micromonosporales</taxon>
        <taxon>Micromonosporaceae</taxon>
        <taxon>Paractinoplanes</taxon>
    </lineage>
</organism>
<sequence length="540" mass="59508">MLCTYCGGDNATNFLVCAHCRRPRLIAPPTTGAVTATRTHAAPATMPITTAPRTTPQVAPYQRPAAPAHAAPAHSAPGGTPNFARDATRYMCAAVQLDSSLNRRILAGTVEQPYRAIASSPGVDLATVLKYAVAARRRQRITDVLLLLFLPLWLLFGLGLLLGWLVVTIERLRTSYSVLAPKLRRSVFDAAQAPEPRSEKMRRRIADIAARDRGNVTVYPGYEPFLGFGGQEKEWSFVADLTKPAPGESVRRFGIAEIHDHVAAAVSSLNLPGVTVDDRLFAAGDDLLNGSMPAVAADLLPDPLSPPRQQVGGTVIRQQWDNPHDRARPYLALRITGWSGELVMTMFVRFAKYRDEQLYTEAEYRLLGPMRKAYHAVDDLREHPSFRQVGRIISAALPVALIRQISSPFVVINELFRPLTLSSTARRERREITEDRTFNYGAPISAREMAMDTRYHRHFQAADKELYLKIIERKVLDSIEEFFGAHGIDSSDIRERQNMILNLGLMATGNAQIKADNMAVGMNAKATAMMSKVTGGAGKG</sequence>
<dbReference type="Proteomes" id="UP000637628">
    <property type="component" value="Unassembled WGS sequence"/>
</dbReference>
<accession>A0ABQ3YR52</accession>
<evidence type="ECO:0000313" key="4">
    <source>
        <dbReference type="Proteomes" id="UP000637628"/>
    </source>
</evidence>
<feature type="region of interest" description="Disordered" evidence="1">
    <location>
        <begin position="47"/>
        <end position="78"/>
    </location>
</feature>